<evidence type="ECO:0000256" key="4">
    <source>
        <dbReference type="ARBA" id="ARBA00022692"/>
    </source>
</evidence>
<comment type="caution">
    <text evidence="8">The sequence shown here is derived from an EMBL/GenBank/DDBJ whole genome shotgun (WGS) entry which is preliminary data.</text>
</comment>
<dbReference type="Proteomes" id="UP000571854">
    <property type="component" value="Unassembled WGS sequence"/>
</dbReference>
<feature type="transmembrane region" description="Helical" evidence="7">
    <location>
        <begin position="246"/>
        <end position="273"/>
    </location>
</feature>
<keyword evidence="5 7" id="KW-1133">Transmembrane helix</keyword>
<proteinExistence type="inferred from homology"/>
<dbReference type="GO" id="GO:0042121">
    <property type="term" value="P:alginic acid biosynthetic process"/>
    <property type="evidence" value="ECO:0007669"/>
    <property type="project" value="InterPro"/>
</dbReference>
<name>A0A7J9NLU8_METMI</name>
<dbReference type="InterPro" id="IPR051085">
    <property type="entry name" value="MB_O-acyltransferase"/>
</dbReference>
<feature type="transmembrane region" description="Helical" evidence="7">
    <location>
        <begin position="390"/>
        <end position="413"/>
    </location>
</feature>
<dbReference type="PIRSF" id="PIRSF016636">
    <property type="entry name" value="AlgI_DltB"/>
    <property type="match status" value="1"/>
</dbReference>
<evidence type="ECO:0000256" key="2">
    <source>
        <dbReference type="ARBA" id="ARBA00010323"/>
    </source>
</evidence>
<comment type="subcellular location">
    <subcellularLocation>
        <location evidence="1">Cell membrane</location>
        <topology evidence="1">Multi-pass membrane protein</topology>
    </subcellularLocation>
</comment>
<gene>
    <name evidence="8" type="ORF">HNP88_000173</name>
</gene>
<dbReference type="PANTHER" id="PTHR13285:SF18">
    <property type="entry name" value="PROTEIN-CYSTEINE N-PALMITOYLTRANSFERASE RASP"/>
    <property type="match status" value="1"/>
</dbReference>
<dbReference type="PANTHER" id="PTHR13285">
    <property type="entry name" value="ACYLTRANSFERASE"/>
    <property type="match status" value="1"/>
</dbReference>
<keyword evidence="8" id="KW-0012">Acyltransferase</keyword>
<feature type="transmembrane region" description="Helical" evidence="7">
    <location>
        <begin position="51"/>
        <end position="72"/>
    </location>
</feature>
<feature type="transmembrane region" description="Helical" evidence="7">
    <location>
        <begin position="155"/>
        <end position="175"/>
    </location>
</feature>
<dbReference type="InterPro" id="IPR028362">
    <property type="entry name" value="AlgI"/>
</dbReference>
<organism evidence="8 9">
    <name type="scientific">Methanococcus maripaludis</name>
    <name type="common">Methanococcus deltae</name>
    <dbReference type="NCBI Taxonomy" id="39152"/>
    <lineage>
        <taxon>Archaea</taxon>
        <taxon>Methanobacteriati</taxon>
        <taxon>Methanobacteriota</taxon>
        <taxon>Methanomada group</taxon>
        <taxon>Methanococci</taxon>
        <taxon>Methanococcales</taxon>
        <taxon>Methanococcaceae</taxon>
        <taxon>Methanococcus</taxon>
    </lineage>
</organism>
<protein>
    <submittedName>
        <fullName evidence="8">D-alanyl-lipoteichoic acid acyltransferase DltB (MBOAT superfamily)</fullName>
    </submittedName>
</protein>
<dbReference type="InterPro" id="IPR004299">
    <property type="entry name" value="MBOAT_fam"/>
</dbReference>
<keyword evidence="4 7" id="KW-0812">Transmembrane</keyword>
<dbReference type="EMBL" id="JACDUJ010000001">
    <property type="protein sequence ID" value="MBA2845989.1"/>
    <property type="molecule type" value="Genomic_DNA"/>
</dbReference>
<dbReference type="GO" id="GO:0016746">
    <property type="term" value="F:acyltransferase activity"/>
    <property type="evidence" value="ECO:0007669"/>
    <property type="project" value="UniProtKB-KW"/>
</dbReference>
<feature type="transmembrane region" description="Helical" evidence="7">
    <location>
        <begin position="353"/>
        <end position="370"/>
    </location>
</feature>
<dbReference type="GO" id="GO:0005886">
    <property type="term" value="C:plasma membrane"/>
    <property type="evidence" value="ECO:0007669"/>
    <property type="project" value="UniProtKB-SubCell"/>
</dbReference>
<sequence length="415" mass="48808">MSEKSDRKKYLYLSLILNLGLLFIFKYYNFFSGSVDSIFSYLNFPAYLPKFDLLLPVGISFYTFQTLSYTIDVYRGVKTPEKHFGIYALYVSFFPQLVAGPIERSTHLLPQFWKKFTFDYKRTVSGLRLMLWGFFLKLAIADNVAPYVNTVYNDVHSYMGIPLILATLFFSYQIFCDFAGYSYIAIGAARILGFDLMDNFKSPYFSKSFSEFWNRWHISLSSWFRDYLYIPLGGNRVSKIRHLSNLFIVFLVSGLWHGANWTFVIWGMIHGIYLILENIFNPALNKLVKNSNFMFDFFKMAFVFSFVSFAWIFFRANTISDALYICSNLFTNVLNINVPELIKILFEMGLSRYSLLSIMGSIIILETVHLNQNLKFVDTLFFSKTYIRWLLYYFLIFWILFAGSFGSNEFIYFQF</sequence>
<reference evidence="8 9" key="1">
    <citation type="submission" date="2020-07" db="EMBL/GenBank/DDBJ databases">
        <title>Genomic Encyclopedia of Type Strains, Phase IV (KMG-V): Genome sequencing to study the core and pangenomes of soil and plant-associated prokaryotes.</title>
        <authorList>
            <person name="Whitman W."/>
        </authorList>
    </citation>
    <scope>NUCLEOTIDE SEQUENCE [LARGE SCALE GENOMIC DNA]</scope>
    <source>
        <strain evidence="8 9">A5</strain>
    </source>
</reference>
<dbReference type="InterPro" id="IPR024194">
    <property type="entry name" value="Ac/AlaTfrase_AlgI/DltB"/>
</dbReference>
<dbReference type="Pfam" id="PF03062">
    <property type="entry name" value="MBOAT"/>
    <property type="match status" value="1"/>
</dbReference>
<comment type="similarity">
    <text evidence="2">Belongs to the membrane-bound acyltransferase family.</text>
</comment>
<dbReference type="AlphaFoldDB" id="A0A7J9NLU8"/>
<evidence type="ECO:0000313" key="8">
    <source>
        <dbReference type="EMBL" id="MBA2845989.1"/>
    </source>
</evidence>
<keyword evidence="8" id="KW-0808">Transferase</keyword>
<evidence type="ECO:0000256" key="5">
    <source>
        <dbReference type="ARBA" id="ARBA00022989"/>
    </source>
</evidence>
<feature type="transmembrane region" description="Helical" evidence="7">
    <location>
        <begin position="129"/>
        <end position="148"/>
    </location>
</feature>
<keyword evidence="6 7" id="KW-0472">Membrane</keyword>
<keyword evidence="3" id="KW-1003">Cell membrane</keyword>
<feature type="transmembrane region" description="Helical" evidence="7">
    <location>
        <begin position="12"/>
        <end position="31"/>
    </location>
</feature>
<evidence type="ECO:0000256" key="1">
    <source>
        <dbReference type="ARBA" id="ARBA00004651"/>
    </source>
</evidence>
<evidence type="ECO:0000256" key="7">
    <source>
        <dbReference type="SAM" id="Phobius"/>
    </source>
</evidence>
<evidence type="ECO:0000313" key="9">
    <source>
        <dbReference type="Proteomes" id="UP000571854"/>
    </source>
</evidence>
<evidence type="ECO:0000256" key="6">
    <source>
        <dbReference type="ARBA" id="ARBA00023136"/>
    </source>
</evidence>
<dbReference type="PIRSF" id="PIRSF500217">
    <property type="entry name" value="AlgI"/>
    <property type="match status" value="1"/>
</dbReference>
<accession>A0A7J9NLU8</accession>
<evidence type="ECO:0000256" key="3">
    <source>
        <dbReference type="ARBA" id="ARBA00022475"/>
    </source>
</evidence>
<feature type="transmembrane region" description="Helical" evidence="7">
    <location>
        <begin position="293"/>
        <end position="314"/>
    </location>
</feature>